<dbReference type="InterPro" id="IPR016177">
    <property type="entry name" value="DNA-bd_dom_sf"/>
</dbReference>
<sequence>MHRGKFSLTPKNEVKNPTGLTLPSSSTPDPIYISSSSDDESGLSNDNMSRQLVIYDQAANGNNSIQLSLTPLRCEPPPLPGSRAPSSSRRVLPSVGAFTVQCASCFKWRLIPTKKIYEEIRECIIEQPFVCQKAREWRPDVSCDDPEDISQDGDRIWAIDKPNIVKPPKGWERLTRIRSEGSSKFADIYYVAPSGKKLRSMVEINNYLLEHPEYTSHGVDLTKFSFQIPKPLQENYVRKRPAKPASSYECSGLEQVHPLAWANPELHERRLELPCIGSDVCDPTGRPAKKQATHKCPSEKLHKECEKAHFDSHSSSVSIDFYVAFLASCL</sequence>
<dbReference type="PROSITE" id="PS50982">
    <property type="entry name" value="MBD"/>
    <property type="match status" value="1"/>
</dbReference>
<gene>
    <name evidence="12" type="ORF">TanjilG_07236</name>
</gene>
<dbReference type="PANTHER" id="PTHR12396">
    <property type="entry name" value="METHYL-CPG BINDING PROTEIN, MBD"/>
    <property type="match status" value="1"/>
</dbReference>
<dbReference type="CDD" id="cd01396">
    <property type="entry name" value="MeCP2_MBD"/>
    <property type="match status" value="1"/>
</dbReference>
<evidence type="ECO:0000313" key="13">
    <source>
        <dbReference type="Proteomes" id="UP000188354"/>
    </source>
</evidence>
<dbReference type="Pfam" id="PF07496">
    <property type="entry name" value="zf-CW"/>
    <property type="match status" value="1"/>
</dbReference>
<dbReference type="Proteomes" id="UP000188354">
    <property type="component" value="Chromosome LG10"/>
</dbReference>
<evidence type="ECO:0000256" key="1">
    <source>
        <dbReference type="ARBA" id="ARBA00004123"/>
    </source>
</evidence>
<feature type="compositionally biased region" description="Low complexity" evidence="9">
    <location>
        <begin position="23"/>
        <end position="36"/>
    </location>
</feature>
<evidence type="ECO:0000256" key="6">
    <source>
        <dbReference type="ARBA" id="ARBA00023125"/>
    </source>
</evidence>
<dbReference type="AlphaFoldDB" id="A0A1J7GRN4"/>
<dbReference type="Gramene" id="OIW03084">
    <property type="protein sequence ID" value="OIW03084"/>
    <property type="gene ID" value="TanjilG_07236"/>
</dbReference>
<keyword evidence="4" id="KW-0862">Zinc</keyword>
<comment type="subcellular location">
    <subcellularLocation>
        <location evidence="1">Nucleus</location>
    </subcellularLocation>
</comment>
<dbReference type="Pfam" id="PF01429">
    <property type="entry name" value="MBD"/>
    <property type="match status" value="1"/>
</dbReference>
<protein>
    <recommendedName>
        <fullName evidence="14">MBD domain-containing protein</fullName>
    </recommendedName>
</protein>
<reference evidence="12 13" key="1">
    <citation type="journal article" date="2017" name="Plant Biotechnol. J.">
        <title>A comprehensive draft genome sequence for lupin (Lupinus angustifolius), an emerging health food: insights into plant-microbe interactions and legume evolution.</title>
        <authorList>
            <person name="Hane J.K."/>
            <person name="Ming Y."/>
            <person name="Kamphuis L.G."/>
            <person name="Nelson M.N."/>
            <person name="Garg G."/>
            <person name="Atkins C.A."/>
            <person name="Bayer P.E."/>
            <person name="Bravo A."/>
            <person name="Bringans S."/>
            <person name="Cannon S."/>
            <person name="Edwards D."/>
            <person name="Foley R."/>
            <person name="Gao L.L."/>
            <person name="Harrison M.J."/>
            <person name="Huang W."/>
            <person name="Hurgobin B."/>
            <person name="Li S."/>
            <person name="Liu C.W."/>
            <person name="McGrath A."/>
            <person name="Morahan G."/>
            <person name="Murray J."/>
            <person name="Weller J."/>
            <person name="Jian J."/>
            <person name="Singh K.B."/>
        </authorList>
    </citation>
    <scope>NUCLEOTIDE SEQUENCE [LARGE SCALE GENOMIC DNA]</scope>
    <source>
        <strain evidence="13">cv. Tanjil</strain>
        <tissue evidence="12">Whole plant</tissue>
    </source>
</reference>
<keyword evidence="7" id="KW-0804">Transcription</keyword>
<dbReference type="SMART" id="SM00391">
    <property type="entry name" value="MBD"/>
    <property type="match status" value="1"/>
</dbReference>
<evidence type="ECO:0000259" key="10">
    <source>
        <dbReference type="PROSITE" id="PS50982"/>
    </source>
</evidence>
<evidence type="ECO:0008006" key="14">
    <source>
        <dbReference type="Google" id="ProtNLM"/>
    </source>
</evidence>
<evidence type="ECO:0000256" key="4">
    <source>
        <dbReference type="ARBA" id="ARBA00022833"/>
    </source>
</evidence>
<evidence type="ECO:0000256" key="3">
    <source>
        <dbReference type="ARBA" id="ARBA00022771"/>
    </source>
</evidence>
<dbReference type="STRING" id="3871.A0A1J7GRN4"/>
<dbReference type="InterPro" id="IPR001739">
    <property type="entry name" value="Methyl_CpG_DNA-bd"/>
</dbReference>
<accession>A0A1J7GRN4</accession>
<feature type="domain" description="CW-type" evidence="11">
    <location>
        <begin position="92"/>
        <end position="151"/>
    </location>
</feature>
<keyword evidence="8" id="KW-0539">Nucleus</keyword>
<evidence type="ECO:0000313" key="12">
    <source>
        <dbReference type="EMBL" id="OIW03084.1"/>
    </source>
</evidence>
<keyword evidence="6" id="KW-0238">DNA-binding</keyword>
<feature type="region of interest" description="Disordered" evidence="9">
    <location>
        <begin position="1"/>
        <end position="45"/>
    </location>
</feature>
<dbReference type="GO" id="GO:0003677">
    <property type="term" value="F:DNA binding"/>
    <property type="evidence" value="ECO:0007669"/>
    <property type="project" value="UniProtKB-KW"/>
</dbReference>
<dbReference type="Gene3D" id="3.30.40.100">
    <property type="match status" value="1"/>
</dbReference>
<keyword evidence="13" id="KW-1185">Reference proteome</keyword>
<evidence type="ECO:0000256" key="7">
    <source>
        <dbReference type="ARBA" id="ARBA00023163"/>
    </source>
</evidence>
<dbReference type="GO" id="GO:0000118">
    <property type="term" value="C:histone deacetylase complex"/>
    <property type="evidence" value="ECO:0007669"/>
    <property type="project" value="UniProtKB-ARBA"/>
</dbReference>
<feature type="domain" description="MBD" evidence="10">
    <location>
        <begin position="157"/>
        <end position="231"/>
    </location>
</feature>
<dbReference type="EMBL" id="CM007370">
    <property type="protein sequence ID" value="OIW03084.1"/>
    <property type="molecule type" value="Genomic_DNA"/>
</dbReference>
<name>A0A1J7GRN4_LUPAN</name>
<dbReference type="PROSITE" id="PS51050">
    <property type="entry name" value="ZF_CW"/>
    <property type="match status" value="1"/>
</dbReference>
<keyword evidence="2" id="KW-0479">Metal-binding</keyword>
<evidence type="ECO:0000259" key="11">
    <source>
        <dbReference type="PROSITE" id="PS51050"/>
    </source>
</evidence>
<organism evidence="12 13">
    <name type="scientific">Lupinus angustifolius</name>
    <name type="common">Narrow-leaved blue lupine</name>
    <dbReference type="NCBI Taxonomy" id="3871"/>
    <lineage>
        <taxon>Eukaryota</taxon>
        <taxon>Viridiplantae</taxon>
        <taxon>Streptophyta</taxon>
        <taxon>Embryophyta</taxon>
        <taxon>Tracheophyta</taxon>
        <taxon>Spermatophyta</taxon>
        <taxon>Magnoliopsida</taxon>
        <taxon>eudicotyledons</taxon>
        <taxon>Gunneridae</taxon>
        <taxon>Pentapetalae</taxon>
        <taxon>rosids</taxon>
        <taxon>fabids</taxon>
        <taxon>Fabales</taxon>
        <taxon>Fabaceae</taxon>
        <taxon>Papilionoideae</taxon>
        <taxon>50 kb inversion clade</taxon>
        <taxon>genistoids sensu lato</taxon>
        <taxon>core genistoids</taxon>
        <taxon>Genisteae</taxon>
        <taxon>Lupinus</taxon>
    </lineage>
</organism>
<dbReference type="OMA" id="YCETAHE"/>
<dbReference type="Gene3D" id="3.30.890.10">
    <property type="entry name" value="Methyl-cpg-binding Protein 2, Chain A"/>
    <property type="match status" value="1"/>
</dbReference>
<evidence type="ECO:0000256" key="2">
    <source>
        <dbReference type="ARBA" id="ARBA00022723"/>
    </source>
</evidence>
<evidence type="ECO:0000256" key="9">
    <source>
        <dbReference type="SAM" id="MobiDB-lite"/>
    </source>
</evidence>
<dbReference type="FunFam" id="3.30.890.10:FF:000012">
    <property type="entry name" value="Methyl-CpG-binding domain-containing protein 1"/>
    <property type="match status" value="1"/>
</dbReference>
<keyword evidence="5" id="KW-0805">Transcription regulation</keyword>
<dbReference type="InterPro" id="IPR011124">
    <property type="entry name" value="Znf_CW"/>
</dbReference>
<dbReference type="SUPFAM" id="SSF54171">
    <property type="entry name" value="DNA-binding domain"/>
    <property type="match status" value="1"/>
</dbReference>
<evidence type="ECO:0000256" key="8">
    <source>
        <dbReference type="ARBA" id="ARBA00023242"/>
    </source>
</evidence>
<dbReference type="GO" id="GO:0008270">
    <property type="term" value="F:zinc ion binding"/>
    <property type="evidence" value="ECO:0007669"/>
    <property type="project" value="UniProtKB-KW"/>
</dbReference>
<dbReference type="PANTHER" id="PTHR12396:SF0">
    <property type="entry name" value="METHYL-CPG BINDING DOMAIN PROTEIN-LIKE, ISOFORM C"/>
    <property type="match status" value="1"/>
</dbReference>
<proteinExistence type="predicted"/>
<keyword evidence="3" id="KW-0863">Zinc-finger</keyword>
<evidence type="ECO:0000256" key="5">
    <source>
        <dbReference type="ARBA" id="ARBA00023015"/>
    </source>
</evidence>